<dbReference type="InterPro" id="IPR012349">
    <property type="entry name" value="Split_barrel_FMN-bd"/>
</dbReference>
<proteinExistence type="predicted"/>
<dbReference type="Gene3D" id="2.30.110.10">
    <property type="entry name" value="Electron Transport, Fmn-binding Protein, Chain A"/>
    <property type="match status" value="1"/>
</dbReference>
<accession>A0A537K2V1</accession>
<organism evidence="1 2">
    <name type="scientific">Candidatus Segetimicrobium genomatis</name>
    <dbReference type="NCBI Taxonomy" id="2569760"/>
    <lineage>
        <taxon>Bacteria</taxon>
        <taxon>Bacillati</taxon>
        <taxon>Candidatus Sysuimicrobiota</taxon>
        <taxon>Candidatus Sysuimicrobiia</taxon>
        <taxon>Candidatus Sysuimicrobiales</taxon>
        <taxon>Candidatus Segetimicrobiaceae</taxon>
        <taxon>Candidatus Segetimicrobium</taxon>
    </lineage>
</organism>
<protein>
    <submittedName>
        <fullName evidence="1">Nitroreductase family deazaflavin-dependent oxidoreductase</fullName>
    </submittedName>
</protein>
<dbReference type="Proteomes" id="UP000318509">
    <property type="component" value="Unassembled WGS sequence"/>
</dbReference>
<reference evidence="1 2" key="1">
    <citation type="journal article" date="2019" name="Nat. Microbiol.">
        <title>Mediterranean grassland soil C-N compound turnover is dependent on rainfall and depth, and is mediated by genomically divergent microorganisms.</title>
        <authorList>
            <person name="Diamond S."/>
            <person name="Andeer P.F."/>
            <person name="Li Z."/>
            <person name="Crits-Christoph A."/>
            <person name="Burstein D."/>
            <person name="Anantharaman K."/>
            <person name="Lane K.R."/>
            <person name="Thomas B.C."/>
            <person name="Pan C."/>
            <person name="Northen T.R."/>
            <person name="Banfield J.F."/>
        </authorList>
    </citation>
    <scope>NUCLEOTIDE SEQUENCE [LARGE SCALE GENOMIC DNA]</scope>
    <source>
        <strain evidence="1">NP_3</strain>
    </source>
</reference>
<name>A0A537K2V1_9BACT</name>
<evidence type="ECO:0000313" key="2">
    <source>
        <dbReference type="Proteomes" id="UP000318509"/>
    </source>
</evidence>
<dbReference type="Pfam" id="PF04075">
    <property type="entry name" value="F420H2_quin_red"/>
    <property type="match status" value="1"/>
</dbReference>
<dbReference type="GO" id="GO:0016491">
    <property type="term" value="F:oxidoreductase activity"/>
    <property type="evidence" value="ECO:0007669"/>
    <property type="project" value="InterPro"/>
</dbReference>
<comment type="caution">
    <text evidence="1">The sequence shown here is derived from an EMBL/GenBank/DDBJ whole genome shotgun (WGS) entry which is preliminary data.</text>
</comment>
<dbReference type="AlphaFoldDB" id="A0A537K2V1"/>
<evidence type="ECO:0000313" key="1">
    <source>
        <dbReference type="EMBL" id="TMI90115.1"/>
    </source>
</evidence>
<sequence>MSAGQAWVRPPSRAGGGPHMVQVDFAKALRDREEITITVKGRRSGREIKLPVWFVLEGKTLWLLPVHGSRTQWFRNVLVDPTITVRAGRQALTAAGRPSRARSAVERIVEQFRKKYTARLVAQYYDRTDVIVDVPIAGGPGRNSRRKRRAAPAH</sequence>
<gene>
    <name evidence="1" type="ORF">E6H00_07965</name>
</gene>
<dbReference type="EMBL" id="VBAK01000115">
    <property type="protein sequence ID" value="TMI90115.1"/>
    <property type="molecule type" value="Genomic_DNA"/>
</dbReference>
<dbReference type="InterPro" id="IPR004378">
    <property type="entry name" value="F420H2_quin_Rdtase"/>
</dbReference>